<dbReference type="Gene3D" id="3.40.50.1110">
    <property type="entry name" value="SGNH hydrolase"/>
    <property type="match status" value="1"/>
</dbReference>
<dbReference type="InterPro" id="IPR053140">
    <property type="entry name" value="GDSL_Rv0518-like"/>
</dbReference>
<dbReference type="SUPFAM" id="SSF52266">
    <property type="entry name" value="SGNH hydrolase"/>
    <property type="match status" value="1"/>
</dbReference>
<dbReference type="PANTHER" id="PTHR43784:SF2">
    <property type="entry name" value="GDSL-LIKE LIPASE_ACYLHYDROLASE, PUTATIVE (AFU_ORTHOLOGUE AFUA_2G00820)-RELATED"/>
    <property type="match status" value="1"/>
</dbReference>
<organism evidence="3 4">
    <name type="scientific">Pararobbsia silviterrae</name>
    <dbReference type="NCBI Taxonomy" id="1792498"/>
    <lineage>
        <taxon>Bacteria</taxon>
        <taxon>Pseudomonadati</taxon>
        <taxon>Pseudomonadota</taxon>
        <taxon>Betaproteobacteria</taxon>
        <taxon>Burkholderiales</taxon>
        <taxon>Burkholderiaceae</taxon>
        <taxon>Pararobbsia</taxon>
    </lineage>
</organism>
<dbReference type="RefSeq" id="WP_121088086.1">
    <property type="nucleotide sequence ID" value="NZ_RBZU01000007.1"/>
</dbReference>
<feature type="chain" id="PRO_5019854797" evidence="1">
    <location>
        <begin position="43"/>
        <end position="446"/>
    </location>
</feature>
<keyword evidence="3" id="KW-0378">Hydrolase</keyword>
<dbReference type="PANTHER" id="PTHR43784">
    <property type="entry name" value="GDSL-LIKE LIPASE/ACYLHYDROLASE, PUTATIVE (AFU_ORTHOLOGUE AFUA_2G00820)-RELATED"/>
    <property type="match status" value="1"/>
</dbReference>
<dbReference type="Pfam" id="PF13472">
    <property type="entry name" value="Lipase_GDSL_2"/>
    <property type="match status" value="1"/>
</dbReference>
<proteinExistence type="predicted"/>
<keyword evidence="1" id="KW-0732">Signal</keyword>
<feature type="signal peptide" evidence="1">
    <location>
        <begin position="1"/>
        <end position="42"/>
    </location>
</feature>
<dbReference type="InterPro" id="IPR036514">
    <property type="entry name" value="SGNH_hydro_sf"/>
</dbReference>
<dbReference type="CDD" id="cd01830">
    <property type="entry name" value="XynE_like"/>
    <property type="match status" value="1"/>
</dbReference>
<dbReference type="GO" id="GO:0016788">
    <property type="term" value="F:hydrolase activity, acting on ester bonds"/>
    <property type="evidence" value="ECO:0007669"/>
    <property type="project" value="UniProtKB-ARBA"/>
</dbReference>
<name>A0A494XS44_9BURK</name>
<keyword evidence="4" id="KW-1185">Reference proteome</keyword>
<dbReference type="OrthoDB" id="1828825at2"/>
<dbReference type="Proteomes" id="UP000270342">
    <property type="component" value="Unassembled WGS sequence"/>
</dbReference>
<accession>A0A494XS44</accession>
<reference evidence="3 4" key="1">
    <citation type="submission" date="2018-10" db="EMBL/GenBank/DDBJ databases">
        <title>Robbsia sp. DHC34, isolated from soil.</title>
        <authorList>
            <person name="Gao Z.-H."/>
            <person name="Qiu L.-H."/>
        </authorList>
    </citation>
    <scope>NUCLEOTIDE SEQUENCE [LARGE SCALE GENOMIC DNA]</scope>
    <source>
        <strain evidence="3 4">DHC34</strain>
    </source>
</reference>
<evidence type="ECO:0000313" key="3">
    <source>
        <dbReference type="EMBL" id="RKP53457.1"/>
    </source>
</evidence>
<dbReference type="InterPro" id="IPR013830">
    <property type="entry name" value="SGNH_hydro"/>
</dbReference>
<gene>
    <name evidence="3" type="ORF">D7S86_17305</name>
</gene>
<evidence type="ECO:0000313" key="4">
    <source>
        <dbReference type="Proteomes" id="UP000270342"/>
    </source>
</evidence>
<protein>
    <submittedName>
        <fullName evidence="3">SGNH/GDSL hydrolase family protein</fullName>
    </submittedName>
</protein>
<comment type="caution">
    <text evidence="3">The sequence shown here is derived from an EMBL/GenBank/DDBJ whole genome shotgun (WGS) entry which is preliminary data.</text>
</comment>
<sequence>MNQWTERRARPARRHVLRVSVRAGRLGSAALLIGSLIGSACAATASDVGAARGNWVNAWQGSPTTGATFDTKSCPSDVGLENQTIRNVVYLSAGGQRVRIKVSNAGGTAPLKVGEVTVAPTLASDASTSAAPRTVTFGGASAIVVPAGSEAISDPVALPVRALTSLAVNVFVPEKTGPATQHFLATATNYLADGNQSHDAAATAYAGHASCWMFVSGVDVDAPRNVDGTVVFLGDSITDGYMSTADKNQRFPDFVARAMAKRRGPTFSVSNAGIAGNELLTNRDLLMFGVPAATRAARDVWTQPHLKAVVLLEGINDIGDKSAKAPEIIGAMQQLIAQAHAAGVPIFGGTLVPFMGSNSTYKSDYGTPAGEAERLKVNEWIRTSHAFDGVIDFDEATRDPADPSRMKAAYDSGDHLHPSDAGYEAMAREIDVDALMRAKAGAAKTD</sequence>
<evidence type="ECO:0000259" key="2">
    <source>
        <dbReference type="Pfam" id="PF13472"/>
    </source>
</evidence>
<dbReference type="AlphaFoldDB" id="A0A494XS44"/>
<evidence type="ECO:0000256" key="1">
    <source>
        <dbReference type="SAM" id="SignalP"/>
    </source>
</evidence>
<feature type="domain" description="SGNH hydrolase-type esterase" evidence="2">
    <location>
        <begin position="232"/>
        <end position="425"/>
    </location>
</feature>
<dbReference type="EMBL" id="RBZU01000007">
    <property type="protein sequence ID" value="RKP53457.1"/>
    <property type="molecule type" value="Genomic_DNA"/>
</dbReference>